<feature type="signal peptide" evidence="2">
    <location>
        <begin position="1"/>
        <end position="22"/>
    </location>
</feature>
<dbReference type="Proteomes" id="UP000011086">
    <property type="component" value="Unassembled WGS sequence"/>
</dbReference>
<name>A0AA97PS19_PYRO3</name>
<keyword evidence="2" id="KW-0732">Signal</keyword>
<evidence type="ECO:0000313" key="3">
    <source>
        <dbReference type="EMBL" id="ELQ45001.1"/>
    </source>
</evidence>
<dbReference type="AlphaFoldDB" id="A0AA97PS19"/>
<gene>
    <name evidence="3" type="ORF">OOU_Y34scaffold00030g9</name>
</gene>
<dbReference type="EMBL" id="JH793322">
    <property type="protein sequence ID" value="ELQ45001.1"/>
    <property type="molecule type" value="Genomic_DNA"/>
</dbReference>
<sequence length="91" mass="10122">MAGPFLTLFLALRAAKWNLVCSASRPRTGRHIHPPFGINITVSPTNTTKIEIIPRPPPAYMVDYQNNYYKTAPDTDEQNGPTWTYSGSLNG</sequence>
<accession>A0AA97PS19</accession>
<feature type="chain" id="PRO_5041683762" evidence="2">
    <location>
        <begin position="23"/>
        <end position="91"/>
    </location>
</feature>
<organism evidence="3">
    <name type="scientific">Pyricularia oryzae (strain Y34)</name>
    <name type="common">Rice blast fungus</name>
    <name type="synonym">Magnaporthe oryzae</name>
    <dbReference type="NCBI Taxonomy" id="1143189"/>
    <lineage>
        <taxon>Eukaryota</taxon>
        <taxon>Fungi</taxon>
        <taxon>Dikarya</taxon>
        <taxon>Ascomycota</taxon>
        <taxon>Pezizomycotina</taxon>
        <taxon>Sordariomycetes</taxon>
        <taxon>Sordariomycetidae</taxon>
        <taxon>Magnaporthales</taxon>
        <taxon>Pyriculariaceae</taxon>
        <taxon>Pyricularia</taxon>
    </lineage>
</organism>
<reference evidence="3" key="1">
    <citation type="journal article" date="2012" name="PLoS Genet.">
        <title>Comparative analysis of the genomes of two field isolates of the rice blast fungus Magnaporthe oryzae.</title>
        <authorList>
            <person name="Xue M."/>
            <person name="Yang J."/>
            <person name="Li Z."/>
            <person name="Hu S."/>
            <person name="Yao N."/>
            <person name="Dean R.A."/>
            <person name="Zhao W."/>
            <person name="Shen M."/>
            <person name="Zhang H."/>
            <person name="Li C."/>
            <person name="Liu L."/>
            <person name="Cao L."/>
            <person name="Xu X."/>
            <person name="Xing Y."/>
            <person name="Hsiang T."/>
            <person name="Zhang Z."/>
            <person name="Xu J.R."/>
            <person name="Peng Y.L."/>
        </authorList>
    </citation>
    <scope>NUCLEOTIDE SEQUENCE</scope>
    <source>
        <strain evidence="3">Y34</strain>
    </source>
</reference>
<protein>
    <submittedName>
        <fullName evidence="3">Uncharacterized protein</fullName>
    </submittedName>
</protein>
<proteinExistence type="predicted"/>
<evidence type="ECO:0000256" key="1">
    <source>
        <dbReference type="SAM" id="MobiDB-lite"/>
    </source>
</evidence>
<feature type="region of interest" description="Disordered" evidence="1">
    <location>
        <begin position="71"/>
        <end position="91"/>
    </location>
</feature>
<evidence type="ECO:0000256" key="2">
    <source>
        <dbReference type="SAM" id="SignalP"/>
    </source>
</evidence>
<feature type="compositionally biased region" description="Polar residues" evidence="1">
    <location>
        <begin position="78"/>
        <end position="91"/>
    </location>
</feature>